<proteinExistence type="predicted"/>
<comment type="caution">
    <text evidence="1">The sequence shown here is derived from an EMBL/GenBank/DDBJ whole genome shotgun (WGS) entry which is preliminary data.</text>
</comment>
<gene>
    <name evidence="1" type="ORF">XD54_2123</name>
</gene>
<name>A0A124FF05_9EURY</name>
<sequence length="105" mass="12192">MLDLNEVDSILERTKLRLLIQEKSKLARADALDSVVLLRNGHILILLLLEKEPKKKDLINTKCSDLEFWFMWKDKDKVYVQKTGDKDIIPLEVGEVDAFIDLVLQ</sequence>
<reference evidence="2" key="1">
    <citation type="journal article" date="2015" name="MBio">
        <title>Genome-Resolved Metagenomic Analysis Reveals Roles for Candidate Phyla and Other Microbial Community Members in Biogeochemical Transformations in Oil Reservoirs.</title>
        <authorList>
            <person name="Hu P."/>
            <person name="Tom L."/>
            <person name="Singh A."/>
            <person name="Thomas B.C."/>
            <person name="Baker B.J."/>
            <person name="Piceno Y.M."/>
            <person name="Andersen G.L."/>
            <person name="Banfield J.F."/>
        </authorList>
    </citation>
    <scope>NUCLEOTIDE SEQUENCE [LARGE SCALE GENOMIC DNA]</scope>
</reference>
<dbReference type="AlphaFoldDB" id="A0A124FF05"/>
<evidence type="ECO:0000313" key="2">
    <source>
        <dbReference type="Proteomes" id="UP000053911"/>
    </source>
</evidence>
<organism evidence="1 2">
    <name type="scientific">Thermococcus sibiricus</name>
    <dbReference type="NCBI Taxonomy" id="172049"/>
    <lineage>
        <taxon>Archaea</taxon>
        <taxon>Methanobacteriati</taxon>
        <taxon>Methanobacteriota</taxon>
        <taxon>Thermococci</taxon>
        <taxon>Thermococcales</taxon>
        <taxon>Thermococcaceae</taxon>
        <taxon>Thermococcus</taxon>
    </lineage>
</organism>
<protein>
    <submittedName>
        <fullName evidence="1">Uncharacterized protein</fullName>
    </submittedName>
</protein>
<dbReference type="RefSeq" id="WP_283218051.1">
    <property type="nucleotide sequence ID" value="NZ_LGFD01000104.1"/>
</dbReference>
<dbReference type="PATRIC" id="fig|172049.5.peg.1097"/>
<accession>A0A124FF05</accession>
<dbReference type="Proteomes" id="UP000053911">
    <property type="component" value="Unassembled WGS sequence"/>
</dbReference>
<evidence type="ECO:0000313" key="1">
    <source>
        <dbReference type="EMBL" id="KUK16586.1"/>
    </source>
</evidence>
<dbReference type="EMBL" id="LGFD01000104">
    <property type="protein sequence ID" value="KUK16586.1"/>
    <property type="molecule type" value="Genomic_DNA"/>
</dbReference>